<organism evidence="8 9">
    <name type="scientific">Leptospirillum ferrodiazotrophum</name>
    <dbReference type="NCBI Taxonomy" id="412449"/>
    <lineage>
        <taxon>Bacteria</taxon>
        <taxon>Pseudomonadati</taxon>
        <taxon>Nitrospirota</taxon>
        <taxon>Nitrospiria</taxon>
        <taxon>Nitrospirales</taxon>
        <taxon>Nitrospiraceae</taxon>
        <taxon>Leptospirillum</taxon>
    </lineage>
</organism>
<keyword evidence="2" id="KW-0001">2Fe-2S</keyword>
<dbReference type="GO" id="GO:0046872">
    <property type="term" value="F:metal ion binding"/>
    <property type="evidence" value="ECO:0007669"/>
    <property type="project" value="UniProtKB-KW"/>
</dbReference>
<evidence type="ECO:0000256" key="4">
    <source>
        <dbReference type="ARBA" id="ARBA00023004"/>
    </source>
</evidence>
<gene>
    <name evidence="8" type="ORF">UBAL3_79520054</name>
</gene>
<evidence type="ECO:0000256" key="1">
    <source>
        <dbReference type="ARBA" id="ARBA00010914"/>
    </source>
</evidence>
<dbReference type="AlphaFoldDB" id="C6HVN6"/>
<reference evidence="8 9" key="1">
    <citation type="journal article" date="2009" name="Appl. Environ. Microbiol.">
        <title>Community genomic and proteomic analyses of chemoautotrophic iron-oxidizing "Leptospirillum rubarum" (Group II) and "Leptospirillum ferrodiazotrophum" (Group III) bacteria in acid mine drainage biofilms.</title>
        <authorList>
            <person name="Goltsman D.S."/>
            <person name="Denef V.J."/>
            <person name="Singer S.W."/>
            <person name="VerBerkmoes N.C."/>
            <person name="Lefsrud M."/>
            <person name="Mueller R.S."/>
            <person name="Dick G.J."/>
            <person name="Sun C.L."/>
            <person name="Wheeler K.E."/>
            <person name="Zemla A."/>
            <person name="Baker B.J."/>
            <person name="Hauser L."/>
            <person name="Land M."/>
            <person name="Shah M.B."/>
            <person name="Thelen M.P."/>
            <person name="Hettich R.L."/>
            <person name="Banfield J.F."/>
        </authorList>
    </citation>
    <scope>NUCLEOTIDE SEQUENCE [LARGE SCALE GENOMIC DNA]</scope>
</reference>
<keyword evidence="3" id="KW-0479">Metal-binding</keyword>
<evidence type="ECO:0000256" key="6">
    <source>
        <dbReference type="ARBA" id="ARBA00034078"/>
    </source>
</evidence>
<evidence type="ECO:0000313" key="9">
    <source>
        <dbReference type="Proteomes" id="UP000009374"/>
    </source>
</evidence>
<dbReference type="InterPro" id="IPR012675">
    <property type="entry name" value="Beta-grasp_dom_sf"/>
</dbReference>
<evidence type="ECO:0000256" key="3">
    <source>
        <dbReference type="ARBA" id="ARBA00022723"/>
    </source>
</evidence>
<sequence length="100" mass="10724">MPIVRIVELDREIEIPEGRLLLQGAMDQGVAFGFVCAGESACATCLVKVVEGLDSLPPRNSVEDFLSKAMLLETDYRLACQTPAGSAPLVLSFPSLARKS</sequence>
<dbReference type="InterPro" id="IPR001041">
    <property type="entry name" value="2Fe-2S_ferredoxin-type"/>
</dbReference>
<dbReference type="GO" id="GO:0051537">
    <property type="term" value="F:2 iron, 2 sulfur cluster binding"/>
    <property type="evidence" value="ECO:0007669"/>
    <property type="project" value="UniProtKB-KW"/>
</dbReference>
<dbReference type="Gene3D" id="3.10.20.30">
    <property type="match status" value="1"/>
</dbReference>
<dbReference type="Pfam" id="PF00111">
    <property type="entry name" value="Fer2"/>
    <property type="match status" value="1"/>
</dbReference>
<keyword evidence="4" id="KW-0408">Iron</keyword>
<dbReference type="Proteomes" id="UP000009374">
    <property type="component" value="Unassembled WGS sequence"/>
</dbReference>
<dbReference type="PANTHER" id="PTHR23426:SF65">
    <property type="entry name" value="FERREDOXIN-2, MITOCHONDRIAL"/>
    <property type="match status" value="1"/>
</dbReference>
<dbReference type="EMBL" id="GG693865">
    <property type="protein sequence ID" value="EES53333.1"/>
    <property type="molecule type" value="Genomic_DNA"/>
</dbReference>
<accession>C6HVN6</accession>
<evidence type="ECO:0000313" key="8">
    <source>
        <dbReference type="EMBL" id="EES53333.1"/>
    </source>
</evidence>
<dbReference type="GO" id="GO:0009055">
    <property type="term" value="F:electron transfer activity"/>
    <property type="evidence" value="ECO:0007669"/>
    <property type="project" value="TreeGrafter"/>
</dbReference>
<keyword evidence="5" id="KW-0411">Iron-sulfur</keyword>
<dbReference type="SUPFAM" id="SSF54292">
    <property type="entry name" value="2Fe-2S ferredoxin-like"/>
    <property type="match status" value="1"/>
</dbReference>
<name>C6HVN6_9BACT</name>
<comment type="cofactor">
    <cofactor evidence="6">
        <name>[2Fe-2S] cluster</name>
        <dbReference type="ChEBI" id="CHEBI:190135"/>
    </cofactor>
</comment>
<proteinExistence type="inferred from homology"/>
<keyword evidence="9" id="KW-1185">Reference proteome</keyword>
<dbReference type="CDD" id="cd00207">
    <property type="entry name" value="fer2"/>
    <property type="match status" value="1"/>
</dbReference>
<comment type="similarity">
    <text evidence="1">Belongs to the adrenodoxin/putidaredoxin family.</text>
</comment>
<evidence type="ECO:0000259" key="7">
    <source>
        <dbReference type="PROSITE" id="PS51085"/>
    </source>
</evidence>
<protein>
    <submittedName>
        <fullName evidence="8">Ferredoxin</fullName>
    </submittedName>
</protein>
<dbReference type="GO" id="GO:0140647">
    <property type="term" value="P:P450-containing electron transport chain"/>
    <property type="evidence" value="ECO:0007669"/>
    <property type="project" value="InterPro"/>
</dbReference>
<evidence type="ECO:0000256" key="5">
    <source>
        <dbReference type="ARBA" id="ARBA00023014"/>
    </source>
</evidence>
<dbReference type="InterPro" id="IPR001055">
    <property type="entry name" value="Adrenodoxin-like"/>
</dbReference>
<feature type="domain" description="2Fe-2S ferredoxin-type" evidence="7">
    <location>
        <begin position="2"/>
        <end position="97"/>
    </location>
</feature>
<dbReference type="PANTHER" id="PTHR23426">
    <property type="entry name" value="FERREDOXIN/ADRENODOXIN"/>
    <property type="match status" value="1"/>
</dbReference>
<evidence type="ECO:0000256" key="2">
    <source>
        <dbReference type="ARBA" id="ARBA00022714"/>
    </source>
</evidence>
<dbReference type="InterPro" id="IPR036010">
    <property type="entry name" value="2Fe-2S_ferredoxin-like_sf"/>
</dbReference>
<dbReference type="PROSITE" id="PS51085">
    <property type="entry name" value="2FE2S_FER_2"/>
    <property type="match status" value="1"/>
</dbReference>